<feature type="transmembrane region" description="Helical" evidence="7">
    <location>
        <begin position="245"/>
        <end position="267"/>
    </location>
</feature>
<feature type="transmembrane region" description="Helical" evidence="7">
    <location>
        <begin position="457"/>
        <end position="478"/>
    </location>
</feature>
<feature type="transmembrane region" description="Helical" evidence="7">
    <location>
        <begin position="45"/>
        <end position="68"/>
    </location>
</feature>
<dbReference type="Gene3D" id="1.20.1740.10">
    <property type="entry name" value="Amino acid/polyamine transporter I"/>
    <property type="match status" value="1"/>
</dbReference>
<evidence type="ECO:0000256" key="1">
    <source>
        <dbReference type="ARBA" id="ARBA00004651"/>
    </source>
</evidence>
<feature type="transmembrane region" description="Helical" evidence="7">
    <location>
        <begin position="134"/>
        <end position="152"/>
    </location>
</feature>
<feature type="transmembrane region" description="Helical" evidence="7">
    <location>
        <begin position="206"/>
        <end position="224"/>
    </location>
</feature>
<evidence type="ECO:0000313" key="8">
    <source>
        <dbReference type="EMBL" id="OXZ28044.1"/>
    </source>
</evidence>
<evidence type="ECO:0000313" key="9">
    <source>
        <dbReference type="Proteomes" id="UP000215413"/>
    </source>
</evidence>
<reference evidence="9" key="1">
    <citation type="submission" date="2017-04" db="EMBL/GenBank/DDBJ databases">
        <title>Finegoldia magna isolated from orthopedic joint implant-associated infections.</title>
        <authorList>
            <person name="Bjorklund S."/>
            <person name="Bruggemann H."/>
            <person name="Jensen A."/>
            <person name="Hellmark B."/>
            <person name="Soderquist B."/>
        </authorList>
    </citation>
    <scope>NUCLEOTIDE SEQUENCE [LARGE SCALE GENOMIC DNA]</scope>
    <source>
        <strain evidence="9">CCUG 54800</strain>
    </source>
</reference>
<comment type="caution">
    <text evidence="8">The sequence shown here is derived from an EMBL/GenBank/DDBJ whole genome shotgun (WGS) entry which is preliminary data.</text>
</comment>
<keyword evidence="4 7" id="KW-0812">Transmembrane</keyword>
<dbReference type="GO" id="GO:0005886">
    <property type="term" value="C:plasma membrane"/>
    <property type="evidence" value="ECO:0007669"/>
    <property type="project" value="UniProtKB-SubCell"/>
</dbReference>
<keyword evidence="5 7" id="KW-1133">Transmembrane helix</keyword>
<feature type="transmembrane region" description="Helical" evidence="7">
    <location>
        <begin position="291"/>
        <end position="315"/>
    </location>
</feature>
<feature type="transmembrane region" description="Helical" evidence="7">
    <location>
        <begin position="349"/>
        <end position="370"/>
    </location>
</feature>
<gene>
    <name evidence="8" type="ORF">B9N49_02855</name>
</gene>
<keyword evidence="3" id="KW-1003">Cell membrane</keyword>
<dbReference type="Proteomes" id="UP000215413">
    <property type="component" value="Unassembled WGS sequence"/>
</dbReference>
<accession>A0A233V6N5</accession>
<name>A0A233V6N5_FINMA</name>
<dbReference type="GO" id="GO:0022857">
    <property type="term" value="F:transmembrane transporter activity"/>
    <property type="evidence" value="ECO:0007669"/>
    <property type="project" value="InterPro"/>
</dbReference>
<organism evidence="8 9">
    <name type="scientific">Finegoldia magna</name>
    <name type="common">Peptostreptococcus magnus</name>
    <dbReference type="NCBI Taxonomy" id="1260"/>
    <lineage>
        <taxon>Bacteria</taxon>
        <taxon>Bacillati</taxon>
        <taxon>Bacillota</taxon>
        <taxon>Tissierellia</taxon>
        <taxon>Tissierellales</taxon>
        <taxon>Peptoniphilaceae</taxon>
        <taxon>Finegoldia</taxon>
    </lineage>
</organism>
<dbReference type="PANTHER" id="PTHR42770">
    <property type="entry name" value="AMINO ACID TRANSPORTER-RELATED"/>
    <property type="match status" value="1"/>
</dbReference>
<evidence type="ECO:0000256" key="4">
    <source>
        <dbReference type="ARBA" id="ARBA00022692"/>
    </source>
</evidence>
<feature type="transmembrane region" description="Helical" evidence="7">
    <location>
        <begin position="421"/>
        <end position="442"/>
    </location>
</feature>
<dbReference type="Pfam" id="PF13520">
    <property type="entry name" value="AA_permease_2"/>
    <property type="match status" value="1"/>
</dbReference>
<feature type="transmembrane region" description="Helical" evidence="7">
    <location>
        <begin position="164"/>
        <end position="186"/>
    </location>
</feature>
<protein>
    <submittedName>
        <fullName evidence="8">Amino acid permease</fullName>
    </submittedName>
</protein>
<evidence type="ECO:0000256" key="6">
    <source>
        <dbReference type="ARBA" id="ARBA00023136"/>
    </source>
</evidence>
<evidence type="ECO:0000256" key="7">
    <source>
        <dbReference type="SAM" id="Phobius"/>
    </source>
</evidence>
<dbReference type="InterPro" id="IPR002293">
    <property type="entry name" value="AA/rel_permease1"/>
</dbReference>
<sequence length="486" mass="53762">MKNDVLIDDQKKKSLTVTNLIWMGFTVVWGFGNVVNNYANQGLAVITSWIFIMALYFIPYSLMVGELGSTFKEGQSGLSYWIKQTMGPLLAYLSGWTYWVVHIPYLAQKPQNLMVAGSWAIFRNPKMVKSLNPIVLQALVLIIFLLFVLLAANGIKSIKVLGSIAGTASFVMGILFILLMLAAPALRGVEVASPNMTSIKTYLPNFNLHYLTTISMLVFAVGGCEKISPYVNDTQDAGKNFPKAMLIMALMVTVSAILGSVAMGMMFDTTNVANDLKMNGAYYAFEKLGQYYGIGSSLVIIYALTNFAGQAAALVMSIDAPLKLLLSEADAKYVPNFLRKINDKKVPVGGYKLTTILVSILIIIPALGIGNSNELYNWLLDLNSIVMPMRYMWVFAAYFALKHYLHEKQGVEYRFTKSKSFGKFIAGWCFLFTAFACILGMIPKEGEPFTSQWNFKLMLNILTPVVLLGLGLILPSIAKKEQAKNI</sequence>
<keyword evidence="6 7" id="KW-0472">Membrane</keyword>
<evidence type="ECO:0000256" key="5">
    <source>
        <dbReference type="ARBA" id="ARBA00022989"/>
    </source>
</evidence>
<dbReference type="PIRSF" id="PIRSF006060">
    <property type="entry name" value="AA_transporter"/>
    <property type="match status" value="1"/>
</dbReference>
<comment type="subcellular location">
    <subcellularLocation>
        <location evidence="1">Cell membrane</location>
        <topology evidence="1">Multi-pass membrane protein</topology>
    </subcellularLocation>
</comment>
<dbReference type="PANTHER" id="PTHR42770:SF15">
    <property type="entry name" value="GLUTAMATE_GAMMA-AMINOBUTYRATE ANTIPORTER-RELATED"/>
    <property type="match status" value="1"/>
</dbReference>
<evidence type="ECO:0000256" key="2">
    <source>
        <dbReference type="ARBA" id="ARBA00022448"/>
    </source>
</evidence>
<dbReference type="RefSeq" id="WP_094205446.1">
    <property type="nucleotide sequence ID" value="NZ_AP031486.1"/>
</dbReference>
<keyword evidence="2" id="KW-0813">Transport</keyword>
<proteinExistence type="predicted"/>
<dbReference type="AlphaFoldDB" id="A0A233V6N5"/>
<dbReference type="EMBL" id="NDYC01000015">
    <property type="protein sequence ID" value="OXZ28044.1"/>
    <property type="molecule type" value="Genomic_DNA"/>
</dbReference>
<dbReference type="InterPro" id="IPR050367">
    <property type="entry name" value="APC_superfamily"/>
</dbReference>
<feature type="transmembrane region" description="Helical" evidence="7">
    <location>
        <begin position="20"/>
        <end position="39"/>
    </location>
</feature>
<feature type="transmembrane region" description="Helical" evidence="7">
    <location>
        <begin position="382"/>
        <end position="401"/>
    </location>
</feature>
<evidence type="ECO:0000256" key="3">
    <source>
        <dbReference type="ARBA" id="ARBA00022475"/>
    </source>
</evidence>